<gene>
    <name evidence="2" type="ORF">COS52_00685</name>
</gene>
<evidence type="ECO:0000259" key="1">
    <source>
        <dbReference type="Pfam" id="PF00535"/>
    </source>
</evidence>
<name>A0A2M7BTL7_9BACT</name>
<dbReference type="Gene3D" id="3.90.550.10">
    <property type="entry name" value="Spore Coat Polysaccharide Biosynthesis Protein SpsA, Chain A"/>
    <property type="match status" value="1"/>
</dbReference>
<organism evidence="2 3">
    <name type="scientific">Candidatus Roizmanbacteria bacterium CG03_land_8_20_14_0_80_39_12</name>
    <dbReference type="NCBI Taxonomy" id="1974847"/>
    <lineage>
        <taxon>Bacteria</taxon>
        <taxon>Candidatus Roizmaniibacteriota</taxon>
    </lineage>
</organism>
<proteinExistence type="predicted"/>
<evidence type="ECO:0000313" key="2">
    <source>
        <dbReference type="EMBL" id="PIV08832.1"/>
    </source>
</evidence>
<dbReference type="InterPro" id="IPR029044">
    <property type="entry name" value="Nucleotide-diphossugar_trans"/>
</dbReference>
<dbReference type="AlphaFoldDB" id="A0A2M7BTL7"/>
<dbReference type="EMBL" id="PEVA01000027">
    <property type="protein sequence ID" value="PIV08832.1"/>
    <property type="molecule type" value="Genomic_DNA"/>
</dbReference>
<dbReference type="SUPFAM" id="SSF53448">
    <property type="entry name" value="Nucleotide-diphospho-sugar transferases"/>
    <property type="match status" value="1"/>
</dbReference>
<sequence>MIVKNEDQWVWFSIQSILPYVDELLITDTSSTDHTIEIIRSIKSSKIKLSMVKVGSSADVTSVRQLQLHRTKNAWIWIVDGDEIYSEATVKECLSAIDSDKYEGIVVRRYDLLGDIYHRQIESVGSYELFGQKGHLVTRLINKEKIRGLHYQGDYPLEGWFDQTGVSTHDHDRKNWYITDNYLYHAMYLKRSSLGSNLPMFNRNKY</sequence>
<protein>
    <recommendedName>
        <fullName evidence="1">Glycosyltransferase 2-like domain-containing protein</fullName>
    </recommendedName>
</protein>
<feature type="non-terminal residue" evidence="2">
    <location>
        <position position="206"/>
    </location>
</feature>
<dbReference type="PANTHER" id="PTHR43630">
    <property type="entry name" value="POLY-BETA-1,6-N-ACETYL-D-GLUCOSAMINE SYNTHASE"/>
    <property type="match status" value="1"/>
</dbReference>
<dbReference type="Pfam" id="PF00535">
    <property type="entry name" value="Glycos_transf_2"/>
    <property type="match status" value="1"/>
</dbReference>
<feature type="domain" description="Glycosyltransferase 2-like" evidence="1">
    <location>
        <begin position="1"/>
        <end position="120"/>
    </location>
</feature>
<comment type="caution">
    <text evidence="2">The sequence shown here is derived from an EMBL/GenBank/DDBJ whole genome shotgun (WGS) entry which is preliminary data.</text>
</comment>
<dbReference type="PANTHER" id="PTHR43630:SF2">
    <property type="entry name" value="GLYCOSYLTRANSFERASE"/>
    <property type="match status" value="1"/>
</dbReference>
<reference evidence="3" key="1">
    <citation type="submission" date="2017-09" db="EMBL/GenBank/DDBJ databases">
        <title>Depth-based differentiation of microbial function through sediment-hosted aquifers and enrichment of novel symbionts in the deep terrestrial subsurface.</title>
        <authorList>
            <person name="Probst A.J."/>
            <person name="Ladd B."/>
            <person name="Jarett J.K."/>
            <person name="Geller-Mcgrath D.E."/>
            <person name="Sieber C.M.K."/>
            <person name="Emerson J.B."/>
            <person name="Anantharaman K."/>
            <person name="Thomas B.C."/>
            <person name="Malmstrom R."/>
            <person name="Stieglmeier M."/>
            <person name="Klingl A."/>
            <person name="Woyke T."/>
            <person name="Ryan C.M."/>
            <person name="Banfield J.F."/>
        </authorList>
    </citation>
    <scope>NUCLEOTIDE SEQUENCE [LARGE SCALE GENOMIC DNA]</scope>
</reference>
<accession>A0A2M7BTL7</accession>
<dbReference type="InterPro" id="IPR001173">
    <property type="entry name" value="Glyco_trans_2-like"/>
</dbReference>
<evidence type="ECO:0000313" key="3">
    <source>
        <dbReference type="Proteomes" id="UP000230119"/>
    </source>
</evidence>
<dbReference type="Proteomes" id="UP000230119">
    <property type="component" value="Unassembled WGS sequence"/>
</dbReference>